<dbReference type="PANTHER" id="PTHR23542">
    <property type="match status" value="1"/>
</dbReference>
<reference evidence="2 3" key="1">
    <citation type="submission" date="2018-11" db="EMBL/GenBank/DDBJ databases">
        <title>Sequencing the genomes of 1000 actinobacteria strains.</title>
        <authorList>
            <person name="Klenk H.-P."/>
        </authorList>
    </citation>
    <scope>NUCLEOTIDE SEQUENCE [LARGE SCALE GENOMIC DNA]</scope>
    <source>
        <strain evidence="2 3">DSM 44348</strain>
    </source>
</reference>
<dbReference type="Pfam" id="PF07690">
    <property type="entry name" value="MFS_1"/>
    <property type="match status" value="1"/>
</dbReference>
<dbReference type="SUPFAM" id="SSF103473">
    <property type="entry name" value="MFS general substrate transporter"/>
    <property type="match status" value="1"/>
</dbReference>
<comment type="caution">
    <text evidence="2">The sequence shown here is derived from an EMBL/GenBank/DDBJ whole genome shotgun (WGS) entry which is preliminary data.</text>
</comment>
<evidence type="ECO:0000256" key="1">
    <source>
        <dbReference type="SAM" id="Phobius"/>
    </source>
</evidence>
<evidence type="ECO:0000313" key="3">
    <source>
        <dbReference type="Proteomes" id="UP000274843"/>
    </source>
</evidence>
<dbReference type="AlphaFoldDB" id="A0A3N2H4S8"/>
<keyword evidence="1" id="KW-0472">Membrane</keyword>
<organism evidence="2 3">
    <name type="scientific">Amycolatopsis thermoflava</name>
    <dbReference type="NCBI Taxonomy" id="84480"/>
    <lineage>
        <taxon>Bacteria</taxon>
        <taxon>Bacillati</taxon>
        <taxon>Actinomycetota</taxon>
        <taxon>Actinomycetes</taxon>
        <taxon>Pseudonocardiales</taxon>
        <taxon>Pseudonocardiaceae</taxon>
        <taxon>Amycolatopsis</taxon>
        <taxon>Amycolatopsis methanolica group</taxon>
    </lineage>
</organism>
<dbReference type="InterPro" id="IPR036259">
    <property type="entry name" value="MFS_trans_sf"/>
</dbReference>
<dbReference type="GO" id="GO:0022857">
    <property type="term" value="F:transmembrane transporter activity"/>
    <property type="evidence" value="ECO:0007669"/>
    <property type="project" value="InterPro"/>
</dbReference>
<dbReference type="RefSeq" id="WP_123685713.1">
    <property type="nucleotide sequence ID" value="NZ_RKHY01000001.1"/>
</dbReference>
<evidence type="ECO:0000313" key="2">
    <source>
        <dbReference type="EMBL" id="ROS43449.1"/>
    </source>
</evidence>
<keyword evidence="3" id="KW-1185">Reference proteome</keyword>
<keyword evidence="1" id="KW-1133">Transmembrane helix</keyword>
<feature type="transmembrane region" description="Helical" evidence="1">
    <location>
        <begin position="43"/>
        <end position="63"/>
    </location>
</feature>
<dbReference type="EMBL" id="RKHY01000001">
    <property type="protein sequence ID" value="ROS43449.1"/>
    <property type="molecule type" value="Genomic_DNA"/>
</dbReference>
<keyword evidence="1" id="KW-0812">Transmembrane</keyword>
<gene>
    <name evidence="2" type="ORF">EDD35_5863</name>
</gene>
<feature type="transmembrane region" description="Helical" evidence="1">
    <location>
        <begin position="128"/>
        <end position="152"/>
    </location>
</feature>
<feature type="transmembrane region" description="Helical" evidence="1">
    <location>
        <begin position="93"/>
        <end position="116"/>
    </location>
</feature>
<proteinExistence type="predicted"/>
<feature type="transmembrane region" description="Helical" evidence="1">
    <location>
        <begin position="345"/>
        <end position="364"/>
    </location>
</feature>
<feature type="transmembrane region" description="Helical" evidence="1">
    <location>
        <begin position="158"/>
        <end position="180"/>
    </location>
</feature>
<feature type="transmembrane region" description="Helical" evidence="1">
    <location>
        <begin position="261"/>
        <end position="277"/>
    </location>
</feature>
<dbReference type="PANTHER" id="PTHR23542:SF1">
    <property type="entry name" value="MAJOR FACILITATOR SUPERFAMILY (MFS) PROFILE DOMAIN-CONTAINING PROTEIN"/>
    <property type="match status" value="1"/>
</dbReference>
<feature type="transmembrane region" description="Helical" evidence="1">
    <location>
        <begin position="226"/>
        <end position="249"/>
    </location>
</feature>
<accession>A0A3N2H4S8</accession>
<feature type="transmembrane region" description="Helical" evidence="1">
    <location>
        <begin position="70"/>
        <end position="87"/>
    </location>
</feature>
<sequence length="384" mass="37850">MNVRALVLIGCLNLAQLPIAMRPLLVTLAGVEAAGSFTTAGLAGAAAAVGTAVAAPLWARALPVSGDRRVLVVSGALFTAAQLALAATHGPALFIGLAAVSGLATPPVSASLRAMIPRLARPQLTRAYAVNSIALETIYIGGPLWVSGWAALAGPAAALAATTLTGAAGLVVGVVLVPVFERGRPRRGGLLSDPAVHTLGAAYLAYWVCMGAMWVLVPAFTQHTGAAGQSGLLVAVWSAGSLAGGVALAARPPRGAQRNTYTALLGALALTSLPLALPGSVAVMAVVIAVFGLALAPWLAVHDQLVAAIGEDRSGELYGWLTTLGQIGGAAGSALAGTVGDRYGGGPAFLLVSGALAIALAVAATRRGTLPDGAGASPVTTGGS</sequence>
<dbReference type="InterPro" id="IPR011701">
    <property type="entry name" value="MFS"/>
</dbReference>
<feature type="transmembrane region" description="Helical" evidence="1">
    <location>
        <begin position="201"/>
        <end position="220"/>
    </location>
</feature>
<feature type="transmembrane region" description="Helical" evidence="1">
    <location>
        <begin position="317"/>
        <end position="339"/>
    </location>
</feature>
<dbReference type="Proteomes" id="UP000274843">
    <property type="component" value="Unassembled WGS sequence"/>
</dbReference>
<dbReference type="Gene3D" id="1.20.1250.20">
    <property type="entry name" value="MFS general substrate transporter like domains"/>
    <property type="match status" value="1"/>
</dbReference>
<dbReference type="GeneID" id="301847142"/>
<name>A0A3N2H4S8_9PSEU</name>
<protein>
    <submittedName>
        <fullName evidence="2">Putative MFS family arabinose efflux permease</fullName>
    </submittedName>
</protein>